<protein>
    <submittedName>
        <fullName evidence="1">Uncharacterized protein</fullName>
    </submittedName>
</protein>
<organism evidence="1 2">
    <name type="scientific">Psophocarpus tetragonolobus</name>
    <name type="common">Winged bean</name>
    <name type="synonym">Dolichos tetragonolobus</name>
    <dbReference type="NCBI Taxonomy" id="3891"/>
    <lineage>
        <taxon>Eukaryota</taxon>
        <taxon>Viridiplantae</taxon>
        <taxon>Streptophyta</taxon>
        <taxon>Embryophyta</taxon>
        <taxon>Tracheophyta</taxon>
        <taxon>Spermatophyta</taxon>
        <taxon>Magnoliopsida</taxon>
        <taxon>eudicotyledons</taxon>
        <taxon>Gunneridae</taxon>
        <taxon>Pentapetalae</taxon>
        <taxon>rosids</taxon>
        <taxon>fabids</taxon>
        <taxon>Fabales</taxon>
        <taxon>Fabaceae</taxon>
        <taxon>Papilionoideae</taxon>
        <taxon>50 kb inversion clade</taxon>
        <taxon>NPAAA clade</taxon>
        <taxon>indigoferoid/millettioid clade</taxon>
        <taxon>Phaseoleae</taxon>
        <taxon>Psophocarpus</taxon>
    </lineage>
</organism>
<sequence>MNECGLICFTFLFPLYWERRKTKLSLICTLPLNAIPDFGTKPKRFVSLYLLISTTWGVTLKTMDPF</sequence>
<reference evidence="1 2" key="1">
    <citation type="submission" date="2024-01" db="EMBL/GenBank/DDBJ databases">
        <title>The genomes of 5 underutilized Papilionoideae crops provide insights into root nodulation and disease resistanc.</title>
        <authorList>
            <person name="Jiang F."/>
        </authorList>
    </citation>
    <scope>NUCLEOTIDE SEQUENCE [LARGE SCALE GENOMIC DNA]</scope>
    <source>
        <strain evidence="1">DUOXIRENSHENG_FW03</strain>
        <tissue evidence="1">Leaves</tissue>
    </source>
</reference>
<comment type="caution">
    <text evidence="1">The sequence shown here is derived from an EMBL/GenBank/DDBJ whole genome shotgun (WGS) entry which is preliminary data.</text>
</comment>
<keyword evidence="2" id="KW-1185">Reference proteome</keyword>
<evidence type="ECO:0000313" key="1">
    <source>
        <dbReference type="EMBL" id="KAK7410054.1"/>
    </source>
</evidence>
<accession>A0AAN9XV24</accession>
<dbReference type="AlphaFoldDB" id="A0AAN9XV24"/>
<gene>
    <name evidence="1" type="ORF">VNO78_00534</name>
</gene>
<name>A0AAN9XV24_PSOTE</name>
<dbReference type="EMBL" id="JAYMYS010000001">
    <property type="protein sequence ID" value="KAK7410054.1"/>
    <property type="molecule type" value="Genomic_DNA"/>
</dbReference>
<evidence type="ECO:0000313" key="2">
    <source>
        <dbReference type="Proteomes" id="UP001386955"/>
    </source>
</evidence>
<proteinExistence type="predicted"/>
<dbReference type="Proteomes" id="UP001386955">
    <property type="component" value="Unassembled WGS sequence"/>
</dbReference>